<dbReference type="InterPro" id="IPR001444">
    <property type="entry name" value="Flag_bb_rod_N"/>
</dbReference>
<comment type="similarity">
    <text evidence="2 5">Belongs to the flagella basal body rod proteins family.</text>
</comment>
<dbReference type="GO" id="GO:0009424">
    <property type="term" value="C:bacterial-type flagellum hook"/>
    <property type="evidence" value="ECO:0007669"/>
    <property type="project" value="TreeGrafter"/>
</dbReference>
<dbReference type="GO" id="GO:0071978">
    <property type="term" value="P:bacterial-type flagellum-dependent swarming motility"/>
    <property type="evidence" value="ECO:0007669"/>
    <property type="project" value="TreeGrafter"/>
</dbReference>
<comment type="subcellular location">
    <subcellularLocation>
        <location evidence="1 5">Bacterial flagellum basal body</location>
    </subcellularLocation>
</comment>
<comment type="caution">
    <text evidence="10">The sequence shown here is derived from an EMBL/GenBank/DDBJ whole genome shotgun (WGS) entry which is preliminary data.</text>
</comment>
<feature type="domain" description="Flagellar basal-body/hook protein C-terminal" evidence="7">
    <location>
        <begin position="619"/>
        <end position="663"/>
    </location>
</feature>
<dbReference type="InterPro" id="IPR019776">
    <property type="entry name" value="Flagellar_basal_body_rod_CS"/>
</dbReference>
<dbReference type="EMBL" id="JACEMT010000029">
    <property type="protein sequence ID" value="MBA4500905.1"/>
    <property type="molecule type" value="Genomic_DNA"/>
</dbReference>
<dbReference type="Gene3D" id="2.60.98.20">
    <property type="entry name" value="Flagellar hook protein FlgE"/>
    <property type="match status" value="2"/>
</dbReference>
<evidence type="ECO:0000256" key="3">
    <source>
        <dbReference type="ARBA" id="ARBA00019015"/>
    </source>
</evidence>
<dbReference type="InterPro" id="IPR010930">
    <property type="entry name" value="Flg_bb/hook_C_dom"/>
</dbReference>
<comment type="function">
    <text evidence="5">A flexible structure which links the flagellar filament to the drive apparatus in the basal body.</text>
</comment>
<dbReference type="PROSITE" id="PS00588">
    <property type="entry name" value="FLAGELLA_BB_ROD"/>
    <property type="match status" value="1"/>
</dbReference>
<dbReference type="InterPro" id="IPR037058">
    <property type="entry name" value="Falgellar_hook_FlgE_sf"/>
</dbReference>
<evidence type="ECO:0000313" key="11">
    <source>
        <dbReference type="Proteomes" id="UP000538931"/>
    </source>
</evidence>
<dbReference type="RefSeq" id="WP_181736377.1">
    <property type="nucleotide sequence ID" value="NZ_JACEMT010000029.1"/>
</dbReference>
<evidence type="ECO:0000256" key="5">
    <source>
        <dbReference type="RuleBase" id="RU362116"/>
    </source>
</evidence>
<proteinExistence type="inferred from homology"/>
<evidence type="ECO:0000313" key="10">
    <source>
        <dbReference type="EMBL" id="MBA4500905.1"/>
    </source>
</evidence>
<evidence type="ECO:0000256" key="1">
    <source>
        <dbReference type="ARBA" id="ARBA00004117"/>
    </source>
</evidence>
<keyword evidence="10" id="KW-0969">Cilium</keyword>
<dbReference type="GO" id="GO:0009425">
    <property type="term" value="C:bacterial-type flagellum basal body"/>
    <property type="evidence" value="ECO:0007669"/>
    <property type="project" value="UniProtKB-SubCell"/>
</dbReference>
<organism evidence="10 11">
    <name type="scientific">Marinobacterium marinum</name>
    <dbReference type="NCBI Taxonomy" id="2756129"/>
    <lineage>
        <taxon>Bacteria</taxon>
        <taxon>Pseudomonadati</taxon>
        <taxon>Pseudomonadota</taxon>
        <taxon>Gammaproteobacteria</taxon>
        <taxon>Oceanospirillales</taxon>
        <taxon>Oceanospirillaceae</taxon>
        <taxon>Marinobacterium</taxon>
    </lineage>
</organism>
<dbReference type="PANTHER" id="PTHR30435">
    <property type="entry name" value="FLAGELLAR PROTEIN"/>
    <property type="match status" value="1"/>
</dbReference>
<dbReference type="Proteomes" id="UP000538931">
    <property type="component" value="Unassembled WGS sequence"/>
</dbReference>
<evidence type="ECO:0000259" key="9">
    <source>
        <dbReference type="Pfam" id="PF22692"/>
    </source>
</evidence>
<dbReference type="GO" id="GO:0005829">
    <property type="term" value="C:cytosol"/>
    <property type="evidence" value="ECO:0007669"/>
    <property type="project" value="TreeGrafter"/>
</dbReference>
<dbReference type="Pfam" id="PF00460">
    <property type="entry name" value="Flg_bb_rod"/>
    <property type="match status" value="1"/>
</dbReference>
<evidence type="ECO:0000259" key="7">
    <source>
        <dbReference type="Pfam" id="PF06429"/>
    </source>
</evidence>
<dbReference type="InterPro" id="IPR011491">
    <property type="entry name" value="FlgE_D2"/>
</dbReference>
<keyword evidence="10" id="KW-0282">Flagellum</keyword>
<dbReference type="InterPro" id="IPR053967">
    <property type="entry name" value="LlgE_F_G-like_D1"/>
</dbReference>
<feature type="domain" description="Flagellar basal body rod protein N-terminal" evidence="6">
    <location>
        <begin position="6"/>
        <end position="34"/>
    </location>
</feature>
<dbReference type="AlphaFoldDB" id="A0A7W1WVB4"/>
<evidence type="ECO:0000256" key="2">
    <source>
        <dbReference type="ARBA" id="ARBA00009677"/>
    </source>
</evidence>
<dbReference type="Pfam" id="PF07559">
    <property type="entry name" value="FlgE_D2"/>
    <property type="match status" value="2"/>
</dbReference>
<evidence type="ECO:0000259" key="8">
    <source>
        <dbReference type="Pfam" id="PF07559"/>
    </source>
</evidence>
<sequence>MAGFSTAVTGLKASTTMLDVAGNNIANSSTVGFKASRTEFGDIYATAVVGAGSANVAGSGVTVTDIAQDFKAGTIEFTNNNLDLAINGSGFFQLDDGQGGVTYTRAGAFELNKEGYIVSKNGKFLQGYGLDADGNRLPIGDMAVTQKESPPKATTEIDLSFNIDDRKDSSTLLPTYDKDEPGSFTWTTTDRVFDSLGNEHTIKYNFAEQRPVRQVLDFNVSGTPFSVTNPDGSTAAGAIASVSGVGLSPADFTGGYLDPTSTAYQALSEADPRIDLASVAYDGANRVSFELKASATDAGDLIVADDTGEVANINTRVEDRYRDANEVRVYNLDLAGVNETISIAGVDIPVGAGDDSAEKQAELINAQQARIVDKHPAIESVNAETYIDASGVSQVKLIIRYKSDEGNIPDAVSGGVDPYPVSVAGVSQDIAWDDDRAYQGDNSYMGYYRMYAYLNNTEMLDIGKLQDPGAGTSSEPGPIMVKFNPTNGLLSEINGEPIAAGTQVPSITIKGADPANDLTEIKLDLTGSTQFASASIVNNIQQNGYTKGDLIGVTFAGTGEMIASFSNGQNQALGVVAIASFENQAGLQPSGDTEWTATLDSGDAVLNPPGTGLNGTLRSAALEASNVDLSAELVKLIEGQRNFQANSKTLETLNTVTQTILQI</sequence>
<dbReference type="Pfam" id="PF06429">
    <property type="entry name" value="Flg_bbr_C"/>
    <property type="match status" value="1"/>
</dbReference>
<keyword evidence="4 5" id="KW-0975">Bacterial flagellum</keyword>
<dbReference type="Pfam" id="PF22692">
    <property type="entry name" value="LlgE_F_G_D1"/>
    <property type="match status" value="1"/>
</dbReference>
<accession>A0A7W1WVB4</accession>
<dbReference type="PANTHER" id="PTHR30435:SF1">
    <property type="entry name" value="FLAGELLAR HOOK PROTEIN FLGE"/>
    <property type="match status" value="1"/>
</dbReference>
<gene>
    <name evidence="10" type="ORF">H1S06_00780</name>
</gene>
<name>A0A7W1WVB4_9GAMM</name>
<evidence type="ECO:0000259" key="6">
    <source>
        <dbReference type="Pfam" id="PF00460"/>
    </source>
</evidence>
<dbReference type="NCBIfam" id="TIGR03506">
    <property type="entry name" value="FlgEFG_subfam"/>
    <property type="match status" value="2"/>
</dbReference>
<reference evidence="10 11" key="1">
    <citation type="submission" date="2020-07" db="EMBL/GenBank/DDBJ databases">
        <title>Bacterium isolated from marien macroalgae.</title>
        <authorList>
            <person name="Zhu K."/>
            <person name="Lu D."/>
            <person name="Du Z."/>
        </authorList>
    </citation>
    <scope>NUCLEOTIDE SEQUENCE [LARGE SCALE GENOMIC DNA]</scope>
    <source>
        <strain evidence="10 11">3-1745</strain>
    </source>
</reference>
<dbReference type="InterPro" id="IPR037925">
    <property type="entry name" value="FlgE/F/G-like"/>
</dbReference>
<dbReference type="InterPro" id="IPR020013">
    <property type="entry name" value="Flagellar_FlgE/F/G"/>
</dbReference>
<feature type="domain" description="Flagellar hook protein FlgE D2" evidence="8">
    <location>
        <begin position="446"/>
        <end position="545"/>
    </location>
</feature>
<evidence type="ECO:0000256" key="4">
    <source>
        <dbReference type="ARBA" id="ARBA00023143"/>
    </source>
</evidence>
<keyword evidence="11" id="KW-1185">Reference proteome</keyword>
<keyword evidence="10" id="KW-0966">Cell projection</keyword>
<feature type="domain" description="Flagellar hook protein FlgE/F/G-like D1" evidence="9">
    <location>
        <begin position="85"/>
        <end position="127"/>
    </location>
</feature>
<protein>
    <recommendedName>
        <fullName evidence="3 5">Flagellar hook protein FlgE</fullName>
    </recommendedName>
</protein>
<feature type="domain" description="Flagellar hook protein FlgE D2" evidence="8">
    <location>
        <begin position="171"/>
        <end position="235"/>
    </location>
</feature>
<dbReference type="SUPFAM" id="SSF117143">
    <property type="entry name" value="Flagellar hook protein flgE"/>
    <property type="match status" value="2"/>
</dbReference>